<sequence>MATRRDGVARAVARAVRSRAMCGAMTVTRGAGEAGREDARGTTRAFRATARGERDEVELEDARGESATRRPMVPWTRQVVSGVELLRSGKYNKGMSFTRDERDRLNLRGLLPPAVFDQSVQVERVIERLRRVTNDVEKHAWLASLYERNERLFYRVVKDHLEELLPILSAPTVWQVCAEFGLMYRRPRGLYISIKDRGSVYRLLKNWPVRDVKAIVLTDGQRVTGLGDLGVQGMGTAVGKSTLFTALGGLDPADVLPICIDVGTDNQALLEDKFYIGLRQKRTGGEEYDDLLDEVVYGLKRRFGPRVLLCFEEFSNKNAKRLLDRYNSNSVAYCDDLQGIAATTLAAIISALPQMGGSLREQRFLFAGAGETGAHTADLLATYISQQHGISLPEARENIYFIDRKGLVTRDRAQREDDLEIHKLPYAHDMEGAASVRESVELIKPTALIGVRRHRFSFFEGSVLKDEKLFTEDVLRAMAKHSEKPLIMALSRPSALHECTAKEAYEATNGKCIFVGGCKSTPFEYDGREIAPSECSTEYVFPGLGLGLTIAEGTRVRDSLLMEAAEVVANSATPDDIARGAVFPRKRHIPDVSARVAARVAGKAFASGLSALPGKPMDWLRLAKSWMFDPTYRPYTP</sequence>
<feature type="binding site" evidence="3">
    <location>
        <position position="336"/>
    </location>
    <ligand>
        <name>a divalent metal cation</name>
        <dbReference type="ChEBI" id="CHEBI:60240"/>
    </ligand>
</feature>
<evidence type="ECO:0000256" key="3">
    <source>
        <dbReference type="PIRSR" id="PIRSR000106-3"/>
    </source>
</evidence>
<evidence type="ECO:0008006" key="8">
    <source>
        <dbReference type="Google" id="ProtNLM"/>
    </source>
</evidence>
<evidence type="ECO:0000313" key="7">
    <source>
        <dbReference type="EMBL" id="CAD8223013.1"/>
    </source>
</evidence>
<feature type="domain" description="Malic enzyme NAD-binding" evidence="5">
    <location>
        <begin position="337"/>
        <end position="605"/>
    </location>
</feature>
<feature type="binding site" evidence="3">
    <location>
        <position position="312"/>
    </location>
    <ligand>
        <name>a divalent metal cation</name>
        <dbReference type="ChEBI" id="CHEBI:60240"/>
    </ligand>
</feature>
<dbReference type="AlphaFoldDB" id="A0A7R9XQU3"/>
<dbReference type="PANTHER" id="PTHR23406:SF90">
    <property type="entry name" value="MALIC ENZYME-RELATED"/>
    <property type="match status" value="1"/>
</dbReference>
<evidence type="ECO:0000256" key="4">
    <source>
        <dbReference type="SAM" id="MobiDB-lite"/>
    </source>
</evidence>
<dbReference type="Pfam" id="PF03949">
    <property type="entry name" value="Malic_M"/>
    <property type="match status" value="1"/>
</dbReference>
<dbReference type="GO" id="GO:0009507">
    <property type="term" value="C:chloroplast"/>
    <property type="evidence" value="ECO:0007669"/>
    <property type="project" value="TreeGrafter"/>
</dbReference>
<feature type="domain" description="Malic enzyme N-terminal" evidence="6">
    <location>
        <begin position="146"/>
        <end position="327"/>
    </location>
</feature>
<protein>
    <recommendedName>
        <fullName evidence="8">Malic enzyme</fullName>
    </recommendedName>
</protein>
<proteinExistence type="inferred from homology"/>
<evidence type="ECO:0000256" key="1">
    <source>
        <dbReference type="ARBA" id="ARBA00008785"/>
    </source>
</evidence>
<evidence type="ECO:0000259" key="6">
    <source>
        <dbReference type="SMART" id="SM01274"/>
    </source>
</evidence>
<organism evidence="7">
    <name type="scientific">Ostreococcus sp. 'lucimarinus'</name>
    <dbReference type="NCBI Taxonomy" id="242159"/>
    <lineage>
        <taxon>Eukaryota</taxon>
        <taxon>Viridiplantae</taxon>
        <taxon>Chlorophyta</taxon>
        <taxon>Mamiellophyceae</taxon>
        <taxon>Mamiellales</taxon>
        <taxon>Bathycoccaceae</taxon>
        <taxon>Ostreococcus</taxon>
    </lineage>
</organism>
<dbReference type="SUPFAM" id="SSF51735">
    <property type="entry name" value="NAD(P)-binding Rossmann-fold domains"/>
    <property type="match status" value="1"/>
</dbReference>
<dbReference type="Gene3D" id="3.40.50.10380">
    <property type="entry name" value="Malic enzyme, N-terminal domain"/>
    <property type="match status" value="1"/>
</dbReference>
<dbReference type="InterPro" id="IPR036291">
    <property type="entry name" value="NAD(P)-bd_dom_sf"/>
</dbReference>
<feature type="region of interest" description="Disordered" evidence="4">
    <location>
        <begin position="31"/>
        <end position="69"/>
    </location>
</feature>
<dbReference type="InterPro" id="IPR001891">
    <property type="entry name" value="Malic_OxRdtase"/>
</dbReference>
<dbReference type="Gene3D" id="3.40.50.720">
    <property type="entry name" value="NAD(P)-binding Rossmann-like Domain"/>
    <property type="match status" value="1"/>
</dbReference>
<dbReference type="NCBIfam" id="NF010052">
    <property type="entry name" value="PRK13529.1"/>
    <property type="match status" value="1"/>
</dbReference>
<dbReference type="SMART" id="SM00919">
    <property type="entry name" value="Malic_M"/>
    <property type="match status" value="1"/>
</dbReference>
<dbReference type="SMART" id="SM01274">
    <property type="entry name" value="malic"/>
    <property type="match status" value="1"/>
</dbReference>
<dbReference type="PRINTS" id="PR00072">
    <property type="entry name" value="MALOXRDTASE"/>
</dbReference>
<dbReference type="EMBL" id="HBDX01004339">
    <property type="protein sequence ID" value="CAD8223013.1"/>
    <property type="molecule type" value="Transcribed_RNA"/>
</dbReference>
<dbReference type="GO" id="GO:0046872">
    <property type="term" value="F:metal ion binding"/>
    <property type="evidence" value="ECO:0007669"/>
    <property type="project" value="UniProtKB-KW"/>
</dbReference>
<dbReference type="SUPFAM" id="SSF53223">
    <property type="entry name" value="Aminoacid dehydrogenase-like, N-terminal domain"/>
    <property type="match status" value="1"/>
</dbReference>
<evidence type="ECO:0000256" key="2">
    <source>
        <dbReference type="PIRSR" id="PIRSR000106-2"/>
    </source>
</evidence>
<keyword evidence="3" id="KW-0479">Metal-binding</keyword>
<evidence type="ECO:0000259" key="5">
    <source>
        <dbReference type="SMART" id="SM00919"/>
    </source>
</evidence>
<dbReference type="InterPro" id="IPR012302">
    <property type="entry name" value="Malic_NAD-bd"/>
</dbReference>
<feature type="compositionally biased region" description="Basic and acidic residues" evidence="4">
    <location>
        <begin position="50"/>
        <end position="68"/>
    </location>
</feature>
<dbReference type="Pfam" id="PF00390">
    <property type="entry name" value="malic"/>
    <property type="match status" value="1"/>
</dbReference>
<dbReference type="InterPro" id="IPR012301">
    <property type="entry name" value="Malic_N_dom"/>
</dbReference>
<dbReference type="GO" id="GO:0051287">
    <property type="term" value="F:NAD binding"/>
    <property type="evidence" value="ECO:0007669"/>
    <property type="project" value="InterPro"/>
</dbReference>
<dbReference type="InterPro" id="IPR046346">
    <property type="entry name" value="Aminoacid_DH-like_N_sf"/>
</dbReference>
<comment type="cofactor">
    <cofactor evidence="3">
        <name>Mg(2+)</name>
        <dbReference type="ChEBI" id="CHEBI:18420"/>
    </cofactor>
    <cofactor evidence="3">
        <name>Mn(2+)</name>
        <dbReference type="ChEBI" id="CHEBI:29035"/>
    </cofactor>
    <text evidence="3">Divalent metal cations. Prefers magnesium or manganese.</text>
</comment>
<dbReference type="PANTHER" id="PTHR23406">
    <property type="entry name" value="MALIC ENZYME-RELATED"/>
    <property type="match status" value="1"/>
</dbReference>
<dbReference type="PIRSF" id="PIRSF000106">
    <property type="entry name" value="ME"/>
    <property type="match status" value="1"/>
</dbReference>
<feature type="binding site" evidence="2">
    <location>
        <position position="222"/>
    </location>
    <ligand>
        <name>(S)-malate</name>
        <dbReference type="ChEBI" id="CHEBI:15589"/>
    </ligand>
</feature>
<comment type="similarity">
    <text evidence="1">Belongs to the malic enzymes family.</text>
</comment>
<gene>
    <name evidence="7" type="ORF">OLUC0939_LOCUS3737</name>
</gene>
<name>A0A7R9XQU3_9CHLO</name>
<dbReference type="GO" id="GO:0006108">
    <property type="term" value="P:malate metabolic process"/>
    <property type="evidence" value="ECO:0007669"/>
    <property type="project" value="TreeGrafter"/>
</dbReference>
<dbReference type="InterPro" id="IPR037062">
    <property type="entry name" value="Malic_N_dom_sf"/>
</dbReference>
<accession>A0A7R9XQU3</accession>
<dbReference type="GO" id="GO:0004473">
    <property type="term" value="F:malate dehydrogenase (decarboxylating) (NADP+) activity"/>
    <property type="evidence" value="ECO:0007669"/>
    <property type="project" value="TreeGrafter"/>
</dbReference>
<reference evidence="7" key="1">
    <citation type="submission" date="2021-01" db="EMBL/GenBank/DDBJ databases">
        <authorList>
            <person name="Corre E."/>
            <person name="Pelletier E."/>
            <person name="Niang G."/>
            <person name="Scheremetjew M."/>
            <person name="Finn R."/>
            <person name="Kale V."/>
            <person name="Holt S."/>
            <person name="Cochrane G."/>
            <person name="Meng A."/>
            <person name="Brown T."/>
            <person name="Cohen L."/>
        </authorList>
    </citation>
    <scope>NUCLEOTIDE SEQUENCE</scope>
    <source>
        <strain evidence="7">Clade-A-BCC118000</strain>
    </source>
</reference>